<dbReference type="GO" id="GO:0016491">
    <property type="term" value="F:oxidoreductase activity"/>
    <property type="evidence" value="ECO:0007669"/>
    <property type="project" value="UniProtKB-KW"/>
</dbReference>
<evidence type="ECO:0000313" key="9">
    <source>
        <dbReference type="EMBL" id="GAU92064.1"/>
    </source>
</evidence>
<evidence type="ECO:0000259" key="8">
    <source>
        <dbReference type="Pfam" id="PF08240"/>
    </source>
</evidence>
<evidence type="ECO:0000256" key="3">
    <source>
        <dbReference type="ARBA" id="ARBA00022833"/>
    </source>
</evidence>
<accession>A0A1D1UQV3</accession>
<feature type="region of interest" description="Disordered" evidence="6">
    <location>
        <begin position="433"/>
        <end position="459"/>
    </location>
</feature>
<evidence type="ECO:0000256" key="6">
    <source>
        <dbReference type="SAM" id="MobiDB-lite"/>
    </source>
</evidence>
<keyword evidence="10" id="KW-1185">Reference proteome</keyword>
<dbReference type="Proteomes" id="UP000186922">
    <property type="component" value="Unassembled WGS sequence"/>
</dbReference>
<feature type="compositionally biased region" description="Polar residues" evidence="6">
    <location>
        <begin position="18"/>
        <end position="36"/>
    </location>
</feature>
<dbReference type="Pfam" id="PF00107">
    <property type="entry name" value="ADH_zinc_N"/>
    <property type="match status" value="1"/>
</dbReference>
<dbReference type="AlphaFoldDB" id="A0A1D1UQV3"/>
<dbReference type="InterPro" id="IPR036291">
    <property type="entry name" value="NAD(P)-bd_dom_sf"/>
</dbReference>
<dbReference type="PROSITE" id="PS00059">
    <property type="entry name" value="ADH_ZINC"/>
    <property type="match status" value="1"/>
</dbReference>
<evidence type="ECO:0000256" key="1">
    <source>
        <dbReference type="ARBA" id="ARBA00001947"/>
    </source>
</evidence>
<reference evidence="9 10" key="1">
    <citation type="journal article" date="2016" name="Nat. Commun.">
        <title>Extremotolerant tardigrade genome and improved radiotolerance of human cultured cells by tardigrade-unique protein.</title>
        <authorList>
            <person name="Hashimoto T."/>
            <person name="Horikawa D.D."/>
            <person name="Saito Y."/>
            <person name="Kuwahara H."/>
            <person name="Kozuka-Hata H."/>
            <person name="Shin-I T."/>
            <person name="Minakuchi Y."/>
            <person name="Ohishi K."/>
            <person name="Motoyama A."/>
            <person name="Aizu T."/>
            <person name="Enomoto A."/>
            <person name="Kondo K."/>
            <person name="Tanaka S."/>
            <person name="Hara Y."/>
            <person name="Koshikawa S."/>
            <person name="Sagara H."/>
            <person name="Miura T."/>
            <person name="Yokobori S."/>
            <person name="Miyagawa K."/>
            <person name="Suzuki Y."/>
            <person name="Kubo T."/>
            <person name="Oyama M."/>
            <person name="Kohara Y."/>
            <person name="Fujiyama A."/>
            <person name="Arakawa K."/>
            <person name="Katayama T."/>
            <person name="Toyoda A."/>
            <person name="Kunieda T."/>
        </authorList>
    </citation>
    <scope>NUCLEOTIDE SEQUENCE [LARGE SCALE GENOMIC DNA]</scope>
    <source>
        <strain evidence="9 10">YOKOZUNA-1</strain>
    </source>
</reference>
<dbReference type="Pfam" id="PF08240">
    <property type="entry name" value="ADH_N"/>
    <property type="match status" value="1"/>
</dbReference>
<sequence length="491" mass="53460">MMNAAANIAGKLFGHGSGTTNEDATMQENTSESTIQESEANLARKMNAVVYHGKGDVRYEKVPKPIMVDTIHGKDALIRVTATSIDGIDVAAYNNSQLLGLVNGDILGHEFMGIVEEVGIDVLLPVGSRVVVSLNISCGECDYCKSKLFSACSKTNPRLTPGQVIDAQTCGAFGLGPRFGRYQGGQAEYVRVPFADVNCLPIPDDVMDEKALLLSNVIPTAYHACRNVREGDVVGIWGMGPVGLCAARWCQVLGAKRIIGISGTEDRLDIARNRLGIDAINYNTDNVTERIAELEQRGLDVAIDAANPGAPKSTSHKLQRALGLEASAPEVITECVMSLRKFGNLTLIAGYDGTINGFPILEFERRHINMTIGLSPTQKLWHYCLSKVVDGTFDPRYVISHYMSLAEAPEAYKKLAAHEDGFIKVFLRPEPPSAIEPGEQPDQVDAYRQSSEARLQSEMEVVDTPMEVQREVQVTETVQVQVPPQGASEYY</sequence>
<organism evidence="9 10">
    <name type="scientific">Ramazzottius varieornatus</name>
    <name type="common">Water bear</name>
    <name type="synonym">Tardigrade</name>
    <dbReference type="NCBI Taxonomy" id="947166"/>
    <lineage>
        <taxon>Eukaryota</taxon>
        <taxon>Metazoa</taxon>
        <taxon>Ecdysozoa</taxon>
        <taxon>Tardigrada</taxon>
        <taxon>Eutardigrada</taxon>
        <taxon>Parachela</taxon>
        <taxon>Hypsibioidea</taxon>
        <taxon>Ramazzottiidae</taxon>
        <taxon>Ramazzottius</taxon>
    </lineage>
</organism>
<feature type="region of interest" description="Disordered" evidence="6">
    <location>
        <begin position="15"/>
        <end position="36"/>
    </location>
</feature>
<dbReference type="PANTHER" id="PTHR42813:SF1">
    <property type="entry name" value="DEHYDROGENASE, PUTATIVE (AFU_ORTHOLOGUE AFUA_5G03930)-RELATED"/>
    <property type="match status" value="1"/>
</dbReference>
<dbReference type="InterPro" id="IPR013154">
    <property type="entry name" value="ADH-like_N"/>
</dbReference>
<protein>
    <recommendedName>
        <fullName evidence="11">Enoyl reductase (ER) domain-containing protein</fullName>
    </recommendedName>
</protein>
<evidence type="ECO:0000256" key="5">
    <source>
        <dbReference type="RuleBase" id="RU361277"/>
    </source>
</evidence>
<dbReference type="EMBL" id="BDGG01000002">
    <property type="protein sequence ID" value="GAU92064.1"/>
    <property type="molecule type" value="Genomic_DNA"/>
</dbReference>
<feature type="domain" description="Alcohol dehydrogenase-like C-terminal" evidence="7">
    <location>
        <begin position="241"/>
        <end position="307"/>
    </location>
</feature>
<dbReference type="STRING" id="947166.A0A1D1UQV3"/>
<dbReference type="InterPro" id="IPR002328">
    <property type="entry name" value="ADH_Zn_CS"/>
</dbReference>
<evidence type="ECO:0000256" key="2">
    <source>
        <dbReference type="ARBA" id="ARBA00022723"/>
    </source>
</evidence>
<gene>
    <name evidence="9" type="primary">RvY_04203-1</name>
    <name evidence="9" type="synonym">RvY_04203.1</name>
    <name evidence="9" type="ORF">RvY_04203</name>
</gene>
<dbReference type="PANTHER" id="PTHR42813">
    <property type="entry name" value="ZINC-TYPE ALCOHOL DEHYDROGENASE-LIKE"/>
    <property type="match status" value="1"/>
</dbReference>
<dbReference type="Gene3D" id="3.40.50.720">
    <property type="entry name" value="NAD(P)-binding Rossmann-like Domain"/>
    <property type="match status" value="1"/>
</dbReference>
<name>A0A1D1UQV3_RAMVA</name>
<dbReference type="InterPro" id="IPR011032">
    <property type="entry name" value="GroES-like_sf"/>
</dbReference>
<feature type="domain" description="Alcohol dehydrogenase-like N-terminal" evidence="8">
    <location>
        <begin position="74"/>
        <end position="204"/>
    </location>
</feature>
<dbReference type="SUPFAM" id="SSF51735">
    <property type="entry name" value="NAD(P)-binding Rossmann-fold domains"/>
    <property type="match status" value="1"/>
</dbReference>
<dbReference type="GO" id="GO:0008270">
    <property type="term" value="F:zinc ion binding"/>
    <property type="evidence" value="ECO:0007669"/>
    <property type="project" value="InterPro"/>
</dbReference>
<comment type="caution">
    <text evidence="9">The sequence shown here is derived from an EMBL/GenBank/DDBJ whole genome shotgun (WGS) entry which is preliminary data.</text>
</comment>
<proteinExistence type="inferred from homology"/>
<keyword evidence="2 5" id="KW-0479">Metal-binding</keyword>
<comment type="similarity">
    <text evidence="5">Belongs to the zinc-containing alcohol dehydrogenase family.</text>
</comment>
<evidence type="ECO:0000313" key="10">
    <source>
        <dbReference type="Proteomes" id="UP000186922"/>
    </source>
</evidence>
<dbReference type="SUPFAM" id="SSF50129">
    <property type="entry name" value="GroES-like"/>
    <property type="match status" value="1"/>
</dbReference>
<comment type="cofactor">
    <cofactor evidence="1 5">
        <name>Zn(2+)</name>
        <dbReference type="ChEBI" id="CHEBI:29105"/>
    </cofactor>
</comment>
<dbReference type="Gene3D" id="3.90.180.10">
    <property type="entry name" value="Medium-chain alcohol dehydrogenases, catalytic domain"/>
    <property type="match status" value="1"/>
</dbReference>
<keyword evidence="4" id="KW-0560">Oxidoreductase</keyword>
<keyword evidence="3 5" id="KW-0862">Zinc</keyword>
<dbReference type="OrthoDB" id="3941538at2759"/>
<evidence type="ECO:0000256" key="4">
    <source>
        <dbReference type="ARBA" id="ARBA00023002"/>
    </source>
</evidence>
<evidence type="ECO:0008006" key="11">
    <source>
        <dbReference type="Google" id="ProtNLM"/>
    </source>
</evidence>
<evidence type="ECO:0000259" key="7">
    <source>
        <dbReference type="Pfam" id="PF00107"/>
    </source>
</evidence>
<dbReference type="InterPro" id="IPR013149">
    <property type="entry name" value="ADH-like_C"/>
</dbReference>